<evidence type="ECO:0008006" key="6">
    <source>
        <dbReference type="Google" id="ProtNLM"/>
    </source>
</evidence>
<dbReference type="InterPro" id="IPR055302">
    <property type="entry name" value="F-box_dom-containing"/>
</dbReference>
<dbReference type="PANTHER" id="PTHR32141">
    <property type="match status" value="1"/>
</dbReference>
<dbReference type="InterPro" id="IPR036047">
    <property type="entry name" value="F-box-like_dom_sf"/>
</dbReference>
<dbReference type="InterPro" id="IPR032675">
    <property type="entry name" value="LRR_dom_sf"/>
</dbReference>
<feature type="domain" description="F-box/LRR-repeat protein 15/At3g58940/PEG3-like LRR" evidence="3">
    <location>
        <begin position="121"/>
        <end position="285"/>
    </location>
</feature>
<name>A0AAD8W6S7_LOLMU</name>
<comment type="caution">
    <text evidence="4">The sequence shown here is derived from an EMBL/GenBank/DDBJ whole genome shotgun (WGS) entry which is preliminary data.</text>
</comment>
<protein>
    <recommendedName>
        <fullName evidence="6">FBD domain-containing protein</fullName>
    </recommendedName>
</protein>
<feature type="domain" description="FBD" evidence="2">
    <location>
        <begin position="356"/>
        <end position="396"/>
    </location>
</feature>
<gene>
    <name evidence="4" type="ORF">QYE76_061925</name>
</gene>
<accession>A0AAD8W6S7</accession>
<keyword evidence="5" id="KW-1185">Reference proteome</keyword>
<evidence type="ECO:0000313" key="5">
    <source>
        <dbReference type="Proteomes" id="UP001231189"/>
    </source>
</evidence>
<reference evidence="4" key="1">
    <citation type="submission" date="2023-07" db="EMBL/GenBank/DDBJ databases">
        <title>A chromosome-level genome assembly of Lolium multiflorum.</title>
        <authorList>
            <person name="Chen Y."/>
            <person name="Copetti D."/>
            <person name="Kolliker R."/>
            <person name="Studer B."/>
        </authorList>
    </citation>
    <scope>NUCLEOTIDE SEQUENCE</scope>
    <source>
        <strain evidence="4">02402/16</strain>
        <tissue evidence="4">Leaf</tissue>
    </source>
</reference>
<dbReference type="Proteomes" id="UP001231189">
    <property type="component" value="Unassembled WGS sequence"/>
</dbReference>
<evidence type="ECO:0000256" key="1">
    <source>
        <dbReference type="SAM" id="MobiDB-lite"/>
    </source>
</evidence>
<dbReference type="Pfam" id="PF08387">
    <property type="entry name" value="FBD"/>
    <property type="match status" value="1"/>
</dbReference>
<proteinExistence type="predicted"/>
<dbReference type="SUPFAM" id="SSF52047">
    <property type="entry name" value="RNI-like"/>
    <property type="match status" value="1"/>
</dbReference>
<dbReference type="Gene3D" id="3.80.10.10">
    <property type="entry name" value="Ribonuclease Inhibitor"/>
    <property type="match status" value="1"/>
</dbReference>
<dbReference type="EMBL" id="JAUUTY010000004">
    <property type="protein sequence ID" value="KAK1644120.1"/>
    <property type="molecule type" value="Genomic_DNA"/>
</dbReference>
<dbReference type="InterPro" id="IPR055411">
    <property type="entry name" value="LRR_FXL15/At3g58940/PEG3-like"/>
</dbReference>
<feature type="region of interest" description="Disordered" evidence="1">
    <location>
        <begin position="1"/>
        <end position="22"/>
    </location>
</feature>
<evidence type="ECO:0000313" key="4">
    <source>
        <dbReference type="EMBL" id="KAK1644120.1"/>
    </source>
</evidence>
<evidence type="ECO:0000259" key="2">
    <source>
        <dbReference type="Pfam" id="PF08387"/>
    </source>
</evidence>
<organism evidence="4 5">
    <name type="scientific">Lolium multiflorum</name>
    <name type="common">Italian ryegrass</name>
    <name type="synonym">Lolium perenne subsp. multiflorum</name>
    <dbReference type="NCBI Taxonomy" id="4521"/>
    <lineage>
        <taxon>Eukaryota</taxon>
        <taxon>Viridiplantae</taxon>
        <taxon>Streptophyta</taxon>
        <taxon>Embryophyta</taxon>
        <taxon>Tracheophyta</taxon>
        <taxon>Spermatophyta</taxon>
        <taxon>Magnoliopsida</taxon>
        <taxon>Liliopsida</taxon>
        <taxon>Poales</taxon>
        <taxon>Poaceae</taxon>
        <taxon>BOP clade</taxon>
        <taxon>Pooideae</taxon>
        <taxon>Poodae</taxon>
        <taxon>Poeae</taxon>
        <taxon>Poeae Chloroplast Group 2 (Poeae type)</taxon>
        <taxon>Loliodinae</taxon>
        <taxon>Loliinae</taxon>
        <taxon>Lolium</taxon>
    </lineage>
</organism>
<dbReference type="AlphaFoldDB" id="A0AAD8W6S7"/>
<feature type="domain" description="F-box/LRR-repeat protein 15/At3g58940/PEG3-like LRR" evidence="3">
    <location>
        <begin position="286"/>
        <end position="325"/>
    </location>
</feature>
<sequence>MASKKRIYGDGDEPSGSESGDRADFISNLSDELLGTIVSLLSTREGGRTQALSRRWRPIWRAASLYLDVGDGGCGFSEKVVSSILSAHTGPARRISLSRIRPLPRRYDYIRIDDDTSDDRIDQWLRPQVLSHLQDLELAYSYDYTRATLPPSLFRHAPALRVAKFSWCRLPRNLAVDFPRLQQLTLRRVTMTDDTFHAMLAGCPALESLLLEKNVGVGCLRISSPTLKSIGFLARWEKPQGDNNTVNVNELVVENAPCLERLLPLDPDNGSTIIRVISAPKLEEMIGLSSTMRTVKVLALDYVGPDLDAVLDFLICFPCLDSLYIVLEPRRFEHPFNGNELPPRNKMNSVRRYASPDGPAECLELHLKKVALKVYYGWGVEADFARFFILNAKVLEQELLPTLDPVNSPHRTIYA</sequence>
<dbReference type="InterPro" id="IPR006566">
    <property type="entry name" value="FBD"/>
</dbReference>
<evidence type="ECO:0000259" key="3">
    <source>
        <dbReference type="Pfam" id="PF24758"/>
    </source>
</evidence>
<dbReference type="PANTHER" id="PTHR32141:SF168">
    <property type="entry name" value="OS12G0595200 PROTEIN"/>
    <property type="match status" value="1"/>
</dbReference>
<dbReference type="SUPFAM" id="SSF81383">
    <property type="entry name" value="F-box domain"/>
    <property type="match status" value="1"/>
</dbReference>
<dbReference type="Pfam" id="PF24758">
    <property type="entry name" value="LRR_At5g56370"/>
    <property type="match status" value="2"/>
</dbReference>